<protein>
    <recommendedName>
        <fullName evidence="10">FCH-domain-containing protein</fullName>
    </recommendedName>
</protein>
<dbReference type="SMART" id="SM00326">
    <property type="entry name" value="SH3"/>
    <property type="match status" value="2"/>
</dbReference>
<dbReference type="GeneID" id="85493578"/>
<dbReference type="InterPro" id="IPR002219">
    <property type="entry name" value="PKC_DAG/PE"/>
</dbReference>
<dbReference type="Gene3D" id="1.20.1270.60">
    <property type="entry name" value="Arfaptin homology (AH) domain/BAR domain"/>
    <property type="match status" value="1"/>
</dbReference>
<dbReference type="SUPFAM" id="SSF50044">
    <property type="entry name" value="SH3-domain"/>
    <property type="match status" value="1"/>
</dbReference>
<dbReference type="PROSITE" id="PS50002">
    <property type="entry name" value="SH3"/>
    <property type="match status" value="1"/>
</dbReference>
<dbReference type="Pfam" id="PF00130">
    <property type="entry name" value="C1_1"/>
    <property type="match status" value="1"/>
</dbReference>
<dbReference type="PROSITE" id="PS00479">
    <property type="entry name" value="ZF_DAG_PE_1"/>
    <property type="match status" value="1"/>
</dbReference>
<evidence type="ECO:0008006" key="10">
    <source>
        <dbReference type="Google" id="ProtNLM"/>
    </source>
</evidence>
<evidence type="ECO:0000256" key="1">
    <source>
        <dbReference type="ARBA" id="ARBA00022443"/>
    </source>
</evidence>
<proteinExistence type="predicted"/>
<name>A0AA48L1X7_9TREE</name>
<dbReference type="CDD" id="cd20824">
    <property type="entry name" value="C1_SpBZZ1-like"/>
    <property type="match status" value="1"/>
</dbReference>
<dbReference type="Gene3D" id="3.30.60.20">
    <property type="match status" value="1"/>
</dbReference>
<evidence type="ECO:0000256" key="4">
    <source>
        <dbReference type="PROSITE-ProRule" id="PRU00192"/>
    </source>
</evidence>
<dbReference type="Proteomes" id="UP001233271">
    <property type="component" value="Chromosome 2"/>
</dbReference>
<feature type="region of interest" description="Disordered" evidence="5">
    <location>
        <begin position="318"/>
        <end position="351"/>
    </location>
</feature>
<dbReference type="InterPro" id="IPR046349">
    <property type="entry name" value="C1-like_sf"/>
</dbReference>
<feature type="compositionally biased region" description="Basic and acidic residues" evidence="5">
    <location>
        <begin position="20"/>
        <end position="29"/>
    </location>
</feature>
<dbReference type="Gene3D" id="2.30.30.40">
    <property type="entry name" value="SH3 Domains"/>
    <property type="match status" value="1"/>
</dbReference>
<evidence type="ECO:0000259" key="7">
    <source>
        <dbReference type="PROSITE" id="PS50081"/>
    </source>
</evidence>
<gene>
    <name evidence="8" type="primary">bzz1</name>
    <name evidence="8" type="ORF">CcaverHIS019_0210690</name>
</gene>
<dbReference type="SUPFAM" id="SSF103657">
    <property type="entry name" value="BAR/IMD domain-like"/>
    <property type="match status" value="1"/>
</dbReference>
<dbReference type="GO" id="GO:0046872">
    <property type="term" value="F:metal ion binding"/>
    <property type="evidence" value="ECO:0007669"/>
    <property type="project" value="UniProtKB-KW"/>
</dbReference>
<dbReference type="InterPro" id="IPR036028">
    <property type="entry name" value="SH3-like_dom_sf"/>
</dbReference>
<dbReference type="RefSeq" id="XP_060454973.1">
    <property type="nucleotide sequence ID" value="XM_060598151.1"/>
</dbReference>
<reference evidence="8" key="1">
    <citation type="journal article" date="2023" name="BMC Genomics">
        <title>Chromosome-level genome assemblies of Cutaneotrichosporon spp. (Trichosporonales, Basidiomycota) reveal imbalanced evolution between nucleotide sequences and chromosome synteny.</title>
        <authorList>
            <person name="Kobayashi Y."/>
            <person name="Kayamori A."/>
            <person name="Aoki K."/>
            <person name="Shiwa Y."/>
            <person name="Matsutani M."/>
            <person name="Fujita N."/>
            <person name="Sugita T."/>
            <person name="Iwasaki W."/>
            <person name="Tanaka N."/>
            <person name="Takashima M."/>
        </authorList>
    </citation>
    <scope>NUCLEOTIDE SEQUENCE</scope>
    <source>
        <strain evidence="8">HIS019</strain>
    </source>
</reference>
<evidence type="ECO:0000256" key="5">
    <source>
        <dbReference type="SAM" id="MobiDB-lite"/>
    </source>
</evidence>
<keyword evidence="1 4" id="KW-0728">SH3 domain</keyword>
<feature type="region of interest" description="Disordered" evidence="5">
    <location>
        <begin position="1"/>
        <end position="29"/>
    </location>
</feature>
<feature type="compositionally biased region" description="Polar residues" evidence="5">
    <location>
        <begin position="328"/>
        <end position="337"/>
    </location>
</feature>
<dbReference type="InterPro" id="IPR001452">
    <property type="entry name" value="SH3_domain"/>
</dbReference>
<dbReference type="SMART" id="SM00109">
    <property type="entry name" value="C1"/>
    <property type="match status" value="1"/>
</dbReference>
<dbReference type="InterPro" id="IPR027267">
    <property type="entry name" value="AH/BAR_dom_sf"/>
</dbReference>
<dbReference type="EMBL" id="AP028213">
    <property type="protein sequence ID" value="BEI89707.1"/>
    <property type="molecule type" value="Genomic_DNA"/>
</dbReference>
<evidence type="ECO:0000256" key="2">
    <source>
        <dbReference type="ARBA" id="ARBA00022723"/>
    </source>
</evidence>
<organism evidence="8 9">
    <name type="scientific">Cutaneotrichosporon cavernicola</name>
    <dbReference type="NCBI Taxonomy" id="279322"/>
    <lineage>
        <taxon>Eukaryota</taxon>
        <taxon>Fungi</taxon>
        <taxon>Dikarya</taxon>
        <taxon>Basidiomycota</taxon>
        <taxon>Agaricomycotina</taxon>
        <taxon>Tremellomycetes</taxon>
        <taxon>Trichosporonales</taxon>
        <taxon>Trichosporonaceae</taxon>
        <taxon>Cutaneotrichosporon</taxon>
    </lineage>
</organism>
<dbReference type="PROSITE" id="PS50081">
    <property type="entry name" value="ZF_DAG_PE_2"/>
    <property type="match status" value="1"/>
</dbReference>
<sequence>MSQSEPPRIQKELPTALPRPEGKPWVHDPSRSAFLPPACATLPVPLTLLNETLEIARDYREFVDTVGRLELEYGRALQAAVKKFEARLDIVNTPPLGARKPPPTTLTAAMRAHLAEMTTVANLFVKRQDTLASHLGKPLMSLERRGGESTRRLGAWNKDIRGRWEEGRQRVDNARAKYETAVREHHTAEVKLRQCTPPELSSSPQVGSEWLKNEKVVAELDRTRSDRKKAYLVALAGEGAAGGGGRDVAEGGALGGWGEEARQLYGHLQNSMLELLRHHVEEDRAHYSLLGNVISRLEGTYAAVDLVRDQDSFLEWNTTSARSEEEQAISQASTPGLSESSSTTEPPSVDLSHPSLQCYTFVAPASAQSEEAVLDSAAAEDRKWLVNRWLTASNELNTLTDGFSKGPVVVKREELARVRRKCLEFGANRGIGDPDEMWERRMNVLRDLGGVERRVVVTRAEMACLEAVLGPNPRPEMTHDFKERQFATPLHCDACGDKVWSPIKSELSCRHCGIALHKACGLHVEPECTGLKSRRRVMHGGRIRRSLTSGALRLRRSTLYDAPHGAPVAVRTATPAGQPVEPLRDDELIISPFFGVDGEADRAAIAEALVPEPVFQLARVRSTYPSGGTLELGLSEGEIVRVLEPDLDGNGWAKVRRVFDANQEQEGLVPVYILGLVGSSTAPVDGGCGMFVSATFTFPPPDHRLGPGEIEITKGSMYELTREGMAFDKLWCELLVPAPDGGRVKGVVPKTYVSVL</sequence>
<keyword evidence="3" id="KW-0862">Zinc</keyword>
<accession>A0AA48L1X7</accession>
<feature type="domain" description="Phorbol-ester/DAG-type" evidence="7">
    <location>
        <begin position="478"/>
        <end position="528"/>
    </location>
</feature>
<dbReference type="AlphaFoldDB" id="A0AA48L1X7"/>
<feature type="domain" description="SH3" evidence="6">
    <location>
        <begin position="613"/>
        <end position="679"/>
    </location>
</feature>
<evidence type="ECO:0000259" key="6">
    <source>
        <dbReference type="PROSITE" id="PS50002"/>
    </source>
</evidence>
<feature type="compositionally biased region" description="Low complexity" evidence="5">
    <location>
        <begin position="338"/>
        <end position="348"/>
    </location>
</feature>
<evidence type="ECO:0000313" key="9">
    <source>
        <dbReference type="Proteomes" id="UP001233271"/>
    </source>
</evidence>
<evidence type="ECO:0000313" key="8">
    <source>
        <dbReference type="EMBL" id="BEI89707.1"/>
    </source>
</evidence>
<keyword evidence="9" id="KW-1185">Reference proteome</keyword>
<dbReference type="SUPFAM" id="SSF57889">
    <property type="entry name" value="Cysteine-rich domain"/>
    <property type="match status" value="1"/>
</dbReference>
<keyword evidence="2" id="KW-0479">Metal-binding</keyword>
<dbReference type="KEGG" id="ccac:CcaHIS019_0210690"/>
<evidence type="ECO:0000256" key="3">
    <source>
        <dbReference type="ARBA" id="ARBA00022833"/>
    </source>
</evidence>